<dbReference type="GO" id="GO:0006508">
    <property type="term" value="P:proteolysis"/>
    <property type="evidence" value="ECO:0007669"/>
    <property type="project" value="UniProtKB-KW"/>
</dbReference>
<feature type="domain" description="Peptidase M16 N-terminal" evidence="3">
    <location>
        <begin position="22"/>
        <end position="160"/>
    </location>
</feature>
<dbReference type="EC" id="3.4.24.55" evidence="5"/>
<keyword evidence="5" id="KW-0378">Hydrolase</keyword>
<keyword evidence="5" id="KW-0645">Protease</keyword>
<dbReference type="OrthoDB" id="9811314at2"/>
<dbReference type="EMBL" id="LZFO01000015">
    <property type="protein sequence ID" value="OFI06106.1"/>
    <property type="molecule type" value="Genomic_DNA"/>
</dbReference>
<comment type="caution">
    <text evidence="5">The sequence shown here is derived from an EMBL/GenBank/DDBJ whole genome shotgun (WGS) entry which is preliminary data.</text>
</comment>
<name>A0A1E8EZH1_9CLOT</name>
<evidence type="ECO:0000313" key="6">
    <source>
        <dbReference type="Proteomes" id="UP000175744"/>
    </source>
</evidence>
<dbReference type="InterPro" id="IPR050361">
    <property type="entry name" value="MPP/UQCRC_Complex"/>
</dbReference>
<dbReference type="PANTHER" id="PTHR11851">
    <property type="entry name" value="METALLOPROTEASE"/>
    <property type="match status" value="1"/>
</dbReference>
<organism evidence="5 6">
    <name type="scientific">Clostridium acetireducens DSM 10703</name>
    <dbReference type="NCBI Taxonomy" id="1121290"/>
    <lineage>
        <taxon>Bacteria</taxon>
        <taxon>Bacillati</taxon>
        <taxon>Bacillota</taxon>
        <taxon>Clostridia</taxon>
        <taxon>Eubacteriales</taxon>
        <taxon>Clostridiaceae</taxon>
        <taxon>Clostridium</taxon>
    </lineage>
</organism>
<sequence length="410" mass="48085">MFYSKKYILDNGLNLICIKKDSKLISINVAIRVGALLEDKSERGISHFVEHMIFKGTKKRNNEDINSDIEKLGGEYNAYTGYDRTVYTFTGLKEEIECIIEIFSDMLQNSIFSSKEIKKEKEVILSEIRTAKDDIEDFSYQKAYYAAFDKSPLKYDTIGTEDIVNKFTRNEILSFYKKYYIPNNCNIVVASDYEPYYIYKLIKEHFGKWERKEIKKNNILMERNIPGCNYSYKKDIEQSTIIYIFTFNNLNKNQELALRILNHKLGESNNSILFKELREKRGLAYDVYTSLDLSKHVKTMCIYTAVSEENIEKTINIINNCIDKIKKKEIVFDNSTIDIMKKVLKTATAFTLEDCEDIANYVLYQSINNENIYEFIEDNKALNYIESNHIYEIANLVLNNPTIHILKRKE</sequence>
<dbReference type="Gene3D" id="3.30.830.10">
    <property type="entry name" value="Metalloenzyme, LuxS/M16 peptidase-like"/>
    <property type="match status" value="2"/>
</dbReference>
<dbReference type="PANTHER" id="PTHR11851:SF49">
    <property type="entry name" value="MITOCHONDRIAL-PROCESSING PEPTIDASE SUBUNIT ALPHA"/>
    <property type="match status" value="1"/>
</dbReference>
<dbReference type="PATRIC" id="fig|1121290.3.peg.1233"/>
<evidence type="ECO:0000259" key="3">
    <source>
        <dbReference type="Pfam" id="PF00675"/>
    </source>
</evidence>
<gene>
    <name evidence="5" type="primary">ptrA_2</name>
    <name evidence="5" type="ORF">CLOACE_12490</name>
</gene>
<evidence type="ECO:0000256" key="2">
    <source>
        <dbReference type="RuleBase" id="RU004447"/>
    </source>
</evidence>
<proteinExistence type="inferred from homology"/>
<evidence type="ECO:0000256" key="1">
    <source>
        <dbReference type="ARBA" id="ARBA00007261"/>
    </source>
</evidence>
<evidence type="ECO:0000313" key="5">
    <source>
        <dbReference type="EMBL" id="OFI06106.1"/>
    </source>
</evidence>
<protein>
    <submittedName>
        <fullName evidence="5">Protease 3</fullName>
        <ecNumber evidence="5">3.4.24.55</ecNumber>
    </submittedName>
</protein>
<dbReference type="GO" id="GO:0046872">
    <property type="term" value="F:metal ion binding"/>
    <property type="evidence" value="ECO:0007669"/>
    <property type="project" value="InterPro"/>
</dbReference>
<dbReference type="Pfam" id="PF05193">
    <property type="entry name" value="Peptidase_M16_C"/>
    <property type="match status" value="1"/>
</dbReference>
<dbReference type="GO" id="GO:0004222">
    <property type="term" value="F:metalloendopeptidase activity"/>
    <property type="evidence" value="ECO:0007669"/>
    <property type="project" value="UniProtKB-EC"/>
</dbReference>
<accession>A0A1E8EZH1</accession>
<dbReference type="InterPro" id="IPR001431">
    <property type="entry name" value="Pept_M16_Zn_BS"/>
</dbReference>
<dbReference type="STRING" id="1121290.CLAOCE_12490"/>
<comment type="similarity">
    <text evidence="1 2">Belongs to the peptidase M16 family.</text>
</comment>
<dbReference type="SUPFAM" id="SSF63411">
    <property type="entry name" value="LuxS/MPP-like metallohydrolase"/>
    <property type="match status" value="2"/>
</dbReference>
<reference evidence="5 6" key="1">
    <citation type="submission" date="2016-06" db="EMBL/GenBank/DDBJ databases">
        <title>Genome sequence of Clostridium acetireducens DSM 10703.</title>
        <authorList>
            <person name="Poehlein A."/>
            <person name="Fluechter S."/>
            <person name="Duerre P."/>
            <person name="Daniel R."/>
        </authorList>
    </citation>
    <scope>NUCLEOTIDE SEQUENCE [LARGE SCALE GENOMIC DNA]</scope>
    <source>
        <strain evidence="5 6">DSM 10703</strain>
    </source>
</reference>
<keyword evidence="6" id="KW-1185">Reference proteome</keyword>
<evidence type="ECO:0000259" key="4">
    <source>
        <dbReference type="Pfam" id="PF05193"/>
    </source>
</evidence>
<dbReference type="InterPro" id="IPR011249">
    <property type="entry name" value="Metalloenz_LuxS/M16"/>
</dbReference>
<dbReference type="InterPro" id="IPR007863">
    <property type="entry name" value="Peptidase_M16_C"/>
</dbReference>
<dbReference type="AlphaFoldDB" id="A0A1E8EZH1"/>
<dbReference type="RefSeq" id="WP_070110246.1">
    <property type="nucleotide sequence ID" value="NZ_LZFO01000015.1"/>
</dbReference>
<dbReference type="PROSITE" id="PS00143">
    <property type="entry name" value="INSULINASE"/>
    <property type="match status" value="1"/>
</dbReference>
<dbReference type="Proteomes" id="UP000175744">
    <property type="component" value="Unassembled WGS sequence"/>
</dbReference>
<dbReference type="InterPro" id="IPR011765">
    <property type="entry name" value="Pept_M16_N"/>
</dbReference>
<feature type="domain" description="Peptidase M16 C-terminal" evidence="4">
    <location>
        <begin position="166"/>
        <end position="329"/>
    </location>
</feature>
<dbReference type="Pfam" id="PF00675">
    <property type="entry name" value="Peptidase_M16"/>
    <property type="match status" value="1"/>
</dbReference>